<accession>A0A917L6T3</accession>
<evidence type="ECO:0000313" key="2">
    <source>
        <dbReference type="EMBL" id="GGJ48754.1"/>
    </source>
</evidence>
<dbReference type="Gene3D" id="3.20.20.140">
    <property type="entry name" value="Metal-dependent hydrolases"/>
    <property type="match status" value="1"/>
</dbReference>
<dbReference type="GO" id="GO:0016810">
    <property type="term" value="F:hydrolase activity, acting on carbon-nitrogen (but not peptide) bonds"/>
    <property type="evidence" value="ECO:0007669"/>
    <property type="project" value="InterPro"/>
</dbReference>
<dbReference type="Gene3D" id="2.30.40.10">
    <property type="entry name" value="Urease, subunit C, domain 1"/>
    <property type="match status" value="1"/>
</dbReference>
<feature type="domain" description="Amidohydrolase 3" evidence="1">
    <location>
        <begin position="99"/>
        <end position="586"/>
    </location>
</feature>
<dbReference type="InterPro" id="IPR011059">
    <property type="entry name" value="Metal-dep_hydrolase_composite"/>
</dbReference>
<dbReference type="InterPro" id="IPR032466">
    <property type="entry name" value="Metal_Hydrolase"/>
</dbReference>
<comment type="caution">
    <text evidence="2">The sequence shown here is derived from an EMBL/GenBank/DDBJ whole genome shotgun (WGS) entry which is preliminary data.</text>
</comment>
<dbReference type="PANTHER" id="PTHR22642">
    <property type="entry name" value="IMIDAZOLONEPROPIONASE"/>
    <property type="match status" value="1"/>
</dbReference>
<evidence type="ECO:0000313" key="3">
    <source>
        <dbReference type="Proteomes" id="UP000657574"/>
    </source>
</evidence>
<dbReference type="SUPFAM" id="SSF51338">
    <property type="entry name" value="Composite domain of metallo-dependent hydrolases"/>
    <property type="match status" value="1"/>
</dbReference>
<gene>
    <name evidence="2" type="ORF">GCM10010121_069900</name>
</gene>
<keyword evidence="3" id="KW-1185">Reference proteome</keyword>
<dbReference type="InterPro" id="IPR013108">
    <property type="entry name" value="Amidohydro_3"/>
</dbReference>
<dbReference type="SUPFAM" id="SSF51556">
    <property type="entry name" value="Metallo-dependent hydrolases"/>
    <property type="match status" value="1"/>
</dbReference>
<dbReference type="CDD" id="cd01300">
    <property type="entry name" value="YtcJ_like"/>
    <property type="match status" value="1"/>
</dbReference>
<dbReference type="Proteomes" id="UP000657574">
    <property type="component" value="Unassembled WGS sequence"/>
</dbReference>
<dbReference type="PANTHER" id="PTHR22642:SF2">
    <property type="entry name" value="PROTEIN LONG AFTER FAR-RED 3"/>
    <property type="match status" value="1"/>
</dbReference>
<evidence type="ECO:0000259" key="1">
    <source>
        <dbReference type="Pfam" id="PF07969"/>
    </source>
</evidence>
<dbReference type="Gene3D" id="3.10.310.70">
    <property type="match status" value="1"/>
</dbReference>
<organism evidence="2 3">
    <name type="scientific">Streptomyces brasiliensis</name>
    <dbReference type="NCBI Taxonomy" id="1954"/>
    <lineage>
        <taxon>Bacteria</taxon>
        <taxon>Bacillati</taxon>
        <taxon>Actinomycetota</taxon>
        <taxon>Actinomycetes</taxon>
        <taxon>Kitasatosporales</taxon>
        <taxon>Streptomycetaceae</taxon>
        <taxon>Streptomyces</taxon>
    </lineage>
</organism>
<reference evidence="2" key="1">
    <citation type="journal article" date="2014" name="Int. J. Syst. Evol. Microbiol.">
        <title>Complete genome sequence of Corynebacterium casei LMG S-19264T (=DSM 44701T), isolated from a smear-ripened cheese.</title>
        <authorList>
            <consortium name="US DOE Joint Genome Institute (JGI-PGF)"/>
            <person name="Walter F."/>
            <person name="Albersmeier A."/>
            <person name="Kalinowski J."/>
            <person name="Ruckert C."/>
        </authorList>
    </citation>
    <scope>NUCLEOTIDE SEQUENCE</scope>
    <source>
        <strain evidence="2">JCM 3086</strain>
    </source>
</reference>
<sequence>MISRSSIGVVGRPDLRKPVLMCCSPSLPKARAGSLASHYLTNAIRFWRFRMPLTVFRNGTVWTGLPQLDSAAEPNALAVRNGRVVAVGAEAEALAAAEEVVDLGGGLLMPAFGDGHCHPAQGGFERLGPRVRGCADLAELIAEVGRYVDEHPEADWIIGAGYDATLTSDGLFDARWLDAVVPDRPVALRAWDYHTLWCNTEAMRRAGIDDSVVDTERGRFARRPDDSLMGTMIEWDAVDAVLGAVPARTTQERIRALAVATEAYAAAGAAWIQDAWVEADEVDAYLEAARRGELKTRVNLALRADPSRWRAQLAQFSADQKRVQAAGFERLTLRTVKFFIDGIIENRTAALLEPYADDPCCSGMPVWPADELRAALVEMDALGLQPHLHAIGDAGVRTALDALAHLREACGARDRRPVIAHVQMVDPKDLDRFSQLGVIANIEPLWLQSDPVMTQLTVPRIGDTRARLQYPLGSLVGSGARVSFGSDWPVSDHRPLTGLPVAVTRQTSQREPHGGWLPEQRIDVETAMSCYTAGVAYQALADDRGVLAPGRVADLVWLDRDLRSCDPHDIPDVAVLGTWLAGERTYTPGA</sequence>
<dbReference type="Pfam" id="PF07969">
    <property type="entry name" value="Amidohydro_3"/>
    <property type="match status" value="1"/>
</dbReference>
<reference evidence="2" key="2">
    <citation type="submission" date="2020-09" db="EMBL/GenBank/DDBJ databases">
        <authorList>
            <person name="Sun Q."/>
            <person name="Ohkuma M."/>
        </authorList>
    </citation>
    <scope>NUCLEOTIDE SEQUENCE</scope>
    <source>
        <strain evidence="2">JCM 3086</strain>
    </source>
</reference>
<dbReference type="EMBL" id="BMQA01000035">
    <property type="protein sequence ID" value="GGJ48754.1"/>
    <property type="molecule type" value="Genomic_DNA"/>
</dbReference>
<dbReference type="AlphaFoldDB" id="A0A917L6T3"/>
<name>A0A917L6T3_9ACTN</name>
<protein>
    <submittedName>
        <fullName evidence="2">Amidohydrolase</fullName>
    </submittedName>
</protein>
<proteinExistence type="predicted"/>
<dbReference type="InterPro" id="IPR033932">
    <property type="entry name" value="YtcJ-like"/>
</dbReference>